<dbReference type="AlphaFoldDB" id="A0A2L1UPR9"/>
<organism evidence="2 3">
    <name type="scientific">Rahnella sikkimica</name>
    <dbReference type="NCBI Taxonomy" id="1805933"/>
    <lineage>
        <taxon>Bacteria</taxon>
        <taxon>Pseudomonadati</taxon>
        <taxon>Pseudomonadota</taxon>
        <taxon>Gammaproteobacteria</taxon>
        <taxon>Enterobacterales</taxon>
        <taxon>Yersiniaceae</taxon>
        <taxon>Rahnella</taxon>
    </lineage>
</organism>
<dbReference type="Gene3D" id="2.10.109.10">
    <property type="entry name" value="Umud Fragment, subunit A"/>
    <property type="match status" value="1"/>
</dbReference>
<accession>A0A2L1UPR9</accession>
<protein>
    <recommendedName>
        <fullName evidence="1">Peptidase S24/S26A/S26B/S26C domain-containing protein</fullName>
    </recommendedName>
</protein>
<gene>
    <name evidence="2" type="ORF">BV494_07720</name>
</gene>
<dbReference type="InterPro" id="IPR036286">
    <property type="entry name" value="LexA/Signal_pep-like_sf"/>
</dbReference>
<proteinExistence type="predicted"/>
<dbReference type="KEGG" id="rox:BV494_07720"/>
<dbReference type="SUPFAM" id="SSF51306">
    <property type="entry name" value="LexA/Signal peptidase"/>
    <property type="match status" value="1"/>
</dbReference>
<dbReference type="EMBL" id="CP019062">
    <property type="protein sequence ID" value="AVF34828.1"/>
    <property type="molecule type" value="Genomic_DNA"/>
</dbReference>
<evidence type="ECO:0000313" key="2">
    <source>
        <dbReference type="EMBL" id="AVF34828.1"/>
    </source>
</evidence>
<dbReference type="InterPro" id="IPR015927">
    <property type="entry name" value="Peptidase_S24_S26A/B/C"/>
</dbReference>
<feature type="domain" description="Peptidase S24/S26A/S26B/S26C" evidence="1">
    <location>
        <begin position="79"/>
        <end position="167"/>
    </location>
</feature>
<dbReference type="Proteomes" id="UP000239197">
    <property type="component" value="Chromosome"/>
</dbReference>
<keyword evidence="3" id="KW-1185">Reference proteome</keyword>
<dbReference type="RefSeq" id="WP_369694483.1">
    <property type="nucleotide sequence ID" value="NZ_CP019062.1"/>
</dbReference>
<reference evidence="3" key="1">
    <citation type="submission" date="2017-01" db="EMBL/GenBank/DDBJ databases">
        <title>Genome sequence of Rouxiella sp. ERMR1:05.</title>
        <authorList>
            <person name="Kumar R."/>
            <person name="Singh D."/>
            <person name="Kumar S."/>
        </authorList>
    </citation>
    <scope>NUCLEOTIDE SEQUENCE [LARGE SCALE GENOMIC DNA]</scope>
    <source>
        <strain evidence="3">ERMR1:05</strain>
    </source>
</reference>
<evidence type="ECO:0000313" key="3">
    <source>
        <dbReference type="Proteomes" id="UP000239197"/>
    </source>
</evidence>
<sequence length="193" mass="21795">MPRRYEIDAAFKCAIKISEKGRRTVTTEDFVAELVKINWHWSLREANHWIEIYVNTFHDVSTVEGDARTFALFNPTEGVNMGFPSPAGDYVEKSVTPNEACKWFSRPSQYLMLVGDASWRAGIKKDAIPVIDTARKPPEGSIVIAKFCGEFCLKRVRFHPTLALQSLDLPDMETLIKGGDLEAEEKMPSKEGQ</sequence>
<evidence type="ECO:0000259" key="1">
    <source>
        <dbReference type="Pfam" id="PF00717"/>
    </source>
</evidence>
<dbReference type="Pfam" id="PF00717">
    <property type="entry name" value="Peptidase_S24"/>
    <property type="match status" value="1"/>
</dbReference>
<name>A0A2L1UPR9_9GAMM</name>